<reference evidence="1" key="1">
    <citation type="journal article" date="2023" name="G3 (Bethesda)">
        <title>A reference genome for the long-term kleptoplast-retaining sea slug Elysia crispata morphotype clarki.</title>
        <authorList>
            <person name="Eastman K.E."/>
            <person name="Pendleton A.L."/>
            <person name="Shaikh M.A."/>
            <person name="Suttiyut T."/>
            <person name="Ogas R."/>
            <person name="Tomko P."/>
            <person name="Gavelis G."/>
            <person name="Widhalm J.R."/>
            <person name="Wisecaver J.H."/>
        </authorList>
    </citation>
    <scope>NUCLEOTIDE SEQUENCE</scope>
    <source>
        <strain evidence="1">ECLA1</strain>
    </source>
</reference>
<evidence type="ECO:0000313" key="1">
    <source>
        <dbReference type="EMBL" id="KAK3763083.1"/>
    </source>
</evidence>
<keyword evidence="2" id="KW-1185">Reference proteome</keyword>
<sequence>MNQGPSGWDIGKRHHEIVQVVLRMSYIGRINFAYGWSIEAQTIGQFTAPWRHPHSISPGNASLLCLQVWIKM</sequence>
<evidence type="ECO:0000313" key="2">
    <source>
        <dbReference type="Proteomes" id="UP001283361"/>
    </source>
</evidence>
<dbReference type="AlphaFoldDB" id="A0AAE0Z5D9"/>
<accession>A0AAE0Z5D9</accession>
<dbReference type="Proteomes" id="UP001283361">
    <property type="component" value="Unassembled WGS sequence"/>
</dbReference>
<comment type="caution">
    <text evidence="1">The sequence shown here is derived from an EMBL/GenBank/DDBJ whole genome shotgun (WGS) entry which is preliminary data.</text>
</comment>
<gene>
    <name evidence="1" type="ORF">RRG08_043370</name>
</gene>
<name>A0AAE0Z5D9_9GAST</name>
<dbReference type="EMBL" id="JAWDGP010004608">
    <property type="protein sequence ID" value="KAK3763083.1"/>
    <property type="molecule type" value="Genomic_DNA"/>
</dbReference>
<proteinExistence type="predicted"/>
<organism evidence="1 2">
    <name type="scientific">Elysia crispata</name>
    <name type="common">lettuce slug</name>
    <dbReference type="NCBI Taxonomy" id="231223"/>
    <lineage>
        <taxon>Eukaryota</taxon>
        <taxon>Metazoa</taxon>
        <taxon>Spiralia</taxon>
        <taxon>Lophotrochozoa</taxon>
        <taxon>Mollusca</taxon>
        <taxon>Gastropoda</taxon>
        <taxon>Heterobranchia</taxon>
        <taxon>Euthyneura</taxon>
        <taxon>Panpulmonata</taxon>
        <taxon>Sacoglossa</taxon>
        <taxon>Placobranchoidea</taxon>
        <taxon>Plakobranchidae</taxon>
        <taxon>Elysia</taxon>
    </lineage>
</organism>
<protein>
    <submittedName>
        <fullName evidence="1">Uncharacterized protein</fullName>
    </submittedName>
</protein>